<protein>
    <recommendedName>
        <fullName evidence="6">CCHC-type domain-containing protein</fullName>
    </recommendedName>
</protein>
<dbReference type="AlphaFoldDB" id="A0A9W7G4L6"/>
<keyword evidence="1" id="KW-0479">Metal-binding</keyword>
<organism evidence="4 5">
    <name type="scientific">Triparma columacea</name>
    <dbReference type="NCBI Taxonomy" id="722753"/>
    <lineage>
        <taxon>Eukaryota</taxon>
        <taxon>Sar</taxon>
        <taxon>Stramenopiles</taxon>
        <taxon>Ochrophyta</taxon>
        <taxon>Bolidophyceae</taxon>
        <taxon>Parmales</taxon>
        <taxon>Triparmaceae</taxon>
        <taxon>Triparma</taxon>
    </lineage>
</organism>
<dbReference type="EMBL" id="BRYA01000027">
    <property type="protein sequence ID" value="GMI33205.1"/>
    <property type="molecule type" value="Genomic_DNA"/>
</dbReference>
<dbReference type="OrthoDB" id="65334at2759"/>
<sequence>MAKGSVTDKEAYSALYEVGGNVMDAIMLVRERRKTSLEASWGRPSKPIIAEGYVDNAEELLSPACIYVLNCTDDHFYVGQTCNLEERYQQHMRKEACEWTRLHPVVSLLDTIEYQPGEMDREHILLQEDVLTRVFMFKHGIDKVRGGSYSAAQLPEHQIKSLLHEQRHMRGECFNCGSKEHFASDCPEPRRTKMSARSSVDDIVSRVKELENWRSALVPRLNEMKRTFEENRTEMDDWSEEVVNLISTFNEECERNITSVKRSTADVNDRIVDIEAWRGALVPRLTEVNTATNDRVAELEFLSEEYERNVTSLYWSLDVLRDEVEEWKSDLVGRLKTEMEAKDEEMKALRDEITANKLSTLDMASELDELRRAHGEERRSRGKRILLKILQRFRRTKKERDTG</sequence>
<accession>A0A9W7G4L6</accession>
<name>A0A9W7G4L6_9STRA</name>
<dbReference type="SMART" id="SM00343">
    <property type="entry name" value="ZnF_C2HC"/>
    <property type="match status" value="1"/>
</dbReference>
<reference evidence="5" key="1">
    <citation type="journal article" date="2023" name="Commun. Biol.">
        <title>Genome analysis of Parmales, the sister group of diatoms, reveals the evolutionary specialization of diatoms from phago-mixotrophs to photoautotrophs.</title>
        <authorList>
            <person name="Ban H."/>
            <person name="Sato S."/>
            <person name="Yoshikawa S."/>
            <person name="Yamada K."/>
            <person name="Nakamura Y."/>
            <person name="Ichinomiya M."/>
            <person name="Sato N."/>
            <person name="Blanc-Mathieu R."/>
            <person name="Endo H."/>
            <person name="Kuwata A."/>
            <person name="Ogata H."/>
        </authorList>
    </citation>
    <scope>NUCLEOTIDE SEQUENCE [LARGE SCALE GENOMIC DNA]</scope>
</reference>
<proteinExistence type="predicted"/>
<dbReference type="SUPFAM" id="SSF57756">
    <property type="entry name" value="Retrovirus zinc finger-like domains"/>
    <property type="match status" value="1"/>
</dbReference>
<dbReference type="GO" id="GO:0008270">
    <property type="term" value="F:zinc ion binding"/>
    <property type="evidence" value="ECO:0007669"/>
    <property type="project" value="UniProtKB-KW"/>
</dbReference>
<feature type="domain" description="CCHC-type" evidence="2">
    <location>
        <begin position="173"/>
        <end position="188"/>
    </location>
</feature>
<dbReference type="Pfam" id="PF00098">
    <property type="entry name" value="zf-CCHC"/>
    <property type="match status" value="1"/>
</dbReference>
<evidence type="ECO:0000256" key="1">
    <source>
        <dbReference type="PROSITE-ProRule" id="PRU00047"/>
    </source>
</evidence>
<dbReference type="Gene3D" id="4.10.60.10">
    <property type="entry name" value="Zinc finger, CCHC-type"/>
    <property type="match status" value="1"/>
</dbReference>
<evidence type="ECO:0000259" key="2">
    <source>
        <dbReference type="PROSITE" id="PS50158"/>
    </source>
</evidence>
<keyword evidence="5" id="KW-1185">Reference proteome</keyword>
<evidence type="ECO:0008006" key="6">
    <source>
        <dbReference type="Google" id="ProtNLM"/>
    </source>
</evidence>
<dbReference type="PROSITE" id="PS50158">
    <property type="entry name" value="ZF_CCHC"/>
    <property type="match status" value="1"/>
</dbReference>
<feature type="domain" description="GIY-YIG" evidence="3">
    <location>
        <begin position="62"/>
        <end position="170"/>
    </location>
</feature>
<comment type="caution">
    <text evidence="4">The sequence shown here is derived from an EMBL/GenBank/DDBJ whole genome shotgun (WGS) entry which is preliminary data.</text>
</comment>
<dbReference type="GO" id="GO:0003676">
    <property type="term" value="F:nucleic acid binding"/>
    <property type="evidence" value="ECO:0007669"/>
    <property type="project" value="InterPro"/>
</dbReference>
<dbReference type="Gene3D" id="3.40.1440.10">
    <property type="entry name" value="GIY-YIG endonuclease"/>
    <property type="match status" value="1"/>
</dbReference>
<keyword evidence="1" id="KW-0862">Zinc</keyword>
<dbReference type="InterPro" id="IPR001878">
    <property type="entry name" value="Znf_CCHC"/>
</dbReference>
<dbReference type="InterPro" id="IPR035901">
    <property type="entry name" value="GIY-YIG_endonuc_sf"/>
</dbReference>
<evidence type="ECO:0000313" key="5">
    <source>
        <dbReference type="Proteomes" id="UP001165065"/>
    </source>
</evidence>
<dbReference type="InterPro" id="IPR000305">
    <property type="entry name" value="GIY-YIG_endonuc"/>
</dbReference>
<dbReference type="InterPro" id="IPR036875">
    <property type="entry name" value="Znf_CCHC_sf"/>
</dbReference>
<evidence type="ECO:0000259" key="3">
    <source>
        <dbReference type="PROSITE" id="PS50164"/>
    </source>
</evidence>
<dbReference type="SUPFAM" id="SSF82771">
    <property type="entry name" value="GIY-YIG endonuclease"/>
    <property type="match status" value="1"/>
</dbReference>
<dbReference type="PROSITE" id="PS50164">
    <property type="entry name" value="GIY_YIG"/>
    <property type="match status" value="1"/>
</dbReference>
<dbReference type="Proteomes" id="UP001165065">
    <property type="component" value="Unassembled WGS sequence"/>
</dbReference>
<evidence type="ECO:0000313" key="4">
    <source>
        <dbReference type="EMBL" id="GMI33205.1"/>
    </source>
</evidence>
<dbReference type="Pfam" id="PF01541">
    <property type="entry name" value="GIY-YIG"/>
    <property type="match status" value="1"/>
</dbReference>
<keyword evidence="1" id="KW-0863">Zinc-finger</keyword>
<gene>
    <name evidence="4" type="ORF">TrCOL_g2597</name>
</gene>